<proteinExistence type="predicted"/>
<gene>
    <name evidence="1" type="ORF">DEU29_1156</name>
</gene>
<dbReference type="Proteomes" id="UP000295531">
    <property type="component" value="Unassembled WGS sequence"/>
</dbReference>
<dbReference type="AlphaFoldDB" id="A0A4R6P1A5"/>
<sequence>MEINSYQEFIQMAKQQPEPQRLLFVLAKAQMPDQPTEAQKAQFEQQAGGNLEPVLCVDKLPEEIEDFQTLVEESKRTDIDWDIAFISAMDGRGGHPVSSDEATQPLEMMVQQIQAGMIKHFLTVNKQGELVQVM</sequence>
<accession>A0A4R6P1A5</accession>
<keyword evidence="2" id="KW-1185">Reference proteome</keyword>
<name>A0A4R6P1A5_9GAMM</name>
<protein>
    <submittedName>
        <fullName evidence="1">Uncharacterized protein</fullName>
    </submittedName>
</protein>
<comment type="caution">
    <text evidence="1">The sequence shown here is derived from an EMBL/GenBank/DDBJ whole genome shotgun (WGS) entry which is preliminary data.</text>
</comment>
<dbReference type="EMBL" id="SNXI01000015">
    <property type="protein sequence ID" value="TDP30723.1"/>
    <property type="molecule type" value="Genomic_DNA"/>
</dbReference>
<evidence type="ECO:0000313" key="1">
    <source>
        <dbReference type="EMBL" id="TDP30723.1"/>
    </source>
</evidence>
<reference evidence="1 2" key="1">
    <citation type="submission" date="2019-03" db="EMBL/GenBank/DDBJ databases">
        <title>Freshwater and sediment microbial communities from various areas in North America, analyzing microbe dynamics in response to fracking.</title>
        <authorList>
            <person name="Lamendella R."/>
        </authorList>
    </citation>
    <scope>NUCLEOTIDE SEQUENCE [LARGE SCALE GENOMIC DNA]</scope>
    <source>
        <strain evidence="1 2">18_TX</strain>
    </source>
</reference>
<organism evidence="1 2">
    <name type="scientific">Idiomarina aquatica</name>
    <dbReference type="NCBI Taxonomy" id="1327752"/>
    <lineage>
        <taxon>Bacteria</taxon>
        <taxon>Pseudomonadati</taxon>
        <taxon>Pseudomonadota</taxon>
        <taxon>Gammaproteobacteria</taxon>
        <taxon>Alteromonadales</taxon>
        <taxon>Idiomarinaceae</taxon>
        <taxon>Idiomarina</taxon>
    </lineage>
</organism>
<dbReference type="OrthoDB" id="6182044at2"/>
<evidence type="ECO:0000313" key="2">
    <source>
        <dbReference type="Proteomes" id="UP000295531"/>
    </source>
</evidence>